<dbReference type="Proteomes" id="UP000667802">
    <property type="component" value="Unassembled WGS sequence"/>
</dbReference>
<dbReference type="SUPFAM" id="SSF48452">
    <property type="entry name" value="TPR-like"/>
    <property type="match status" value="2"/>
</dbReference>
<name>A0AAP5IEM5_9CYAN</name>
<dbReference type="InterPro" id="IPR024983">
    <property type="entry name" value="CHAT_dom"/>
</dbReference>
<keyword evidence="1" id="KW-0677">Repeat</keyword>
<accession>A0AAP5IEM5</accession>
<dbReference type="Gene3D" id="1.25.40.10">
    <property type="entry name" value="Tetratricopeptide repeat domain"/>
    <property type="match status" value="2"/>
</dbReference>
<keyword evidence="3" id="KW-0175">Coiled coil</keyword>
<protein>
    <submittedName>
        <fullName evidence="5">CHAT domain-containing protein</fullName>
    </submittedName>
</protein>
<dbReference type="EMBL" id="JAALHA020000021">
    <property type="protein sequence ID" value="MDR9898974.1"/>
    <property type="molecule type" value="Genomic_DNA"/>
</dbReference>
<organism evidence="5 6">
    <name type="scientific">Aetokthonos hydrillicola Thurmond2011</name>
    <dbReference type="NCBI Taxonomy" id="2712845"/>
    <lineage>
        <taxon>Bacteria</taxon>
        <taxon>Bacillati</taxon>
        <taxon>Cyanobacteriota</taxon>
        <taxon>Cyanophyceae</taxon>
        <taxon>Nostocales</taxon>
        <taxon>Hapalosiphonaceae</taxon>
        <taxon>Aetokthonos</taxon>
    </lineage>
</organism>
<keyword evidence="2" id="KW-0802">TPR repeat</keyword>
<proteinExistence type="predicted"/>
<dbReference type="Pfam" id="PF12770">
    <property type="entry name" value="CHAT"/>
    <property type="match status" value="1"/>
</dbReference>
<reference evidence="6" key="1">
    <citation type="journal article" date="2021" name="Science">
        <title>Hunting the eagle killer: A cyanobacterial neurotoxin causes vacuolar myelinopathy.</title>
        <authorList>
            <person name="Breinlinger S."/>
            <person name="Phillips T.J."/>
            <person name="Haram B.N."/>
            <person name="Mares J."/>
            <person name="Martinez Yerena J.A."/>
            <person name="Hrouzek P."/>
            <person name="Sobotka R."/>
            <person name="Henderson W.M."/>
            <person name="Schmieder P."/>
            <person name="Williams S.M."/>
            <person name="Lauderdale J.D."/>
            <person name="Wilde H.D."/>
            <person name="Gerrin W."/>
            <person name="Kust A."/>
            <person name="Washington J.W."/>
            <person name="Wagner C."/>
            <person name="Geier B."/>
            <person name="Liebeke M."/>
            <person name="Enke H."/>
            <person name="Niedermeyer T.H.J."/>
            <person name="Wilde S.B."/>
        </authorList>
    </citation>
    <scope>NUCLEOTIDE SEQUENCE [LARGE SCALE GENOMIC DNA]</scope>
    <source>
        <strain evidence="6">Thurmond2011</strain>
    </source>
</reference>
<feature type="coiled-coil region" evidence="3">
    <location>
        <begin position="483"/>
        <end position="510"/>
    </location>
</feature>
<keyword evidence="6" id="KW-1185">Reference proteome</keyword>
<dbReference type="AlphaFoldDB" id="A0AAP5IEM5"/>
<evidence type="ECO:0000256" key="3">
    <source>
        <dbReference type="SAM" id="Coils"/>
    </source>
</evidence>
<dbReference type="Pfam" id="PF13424">
    <property type="entry name" value="TPR_12"/>
    <property type="match status" value="3"/>
</dbReference>
<evidence type="ECO:0000256" key="2">
    <source>
        <dbReference type="ARBA" id="ARBA00022803"/>
    </source>
</evidence>
<dbReference type="Pfam" id="PF13374">
    <property type="entry name" value="TPR_10"/>
    <property type="match status" value="1"/>
</dbReference>
<evidence type="ECO:0000256" key="1">
    <source>
        <dbReference type="ARBA" id="ARBA00022737"/>
    </source>
</evidence>
<dbReference type="InterPro" id="IPR011990">
    <property type="entry name" value="TPR-like_helical_dom_sf"/>
</dbReference>
<dbReference type="InterPro" id="IPR019734">
    <property type="entry name" value="TPR_rpt"/>
</dbReference>
<evidence type="ECO:0000313" key="6">
    <source>
        <dbReference type="Proteomes" id="UP000667802"/>
    </source>
</evidence>
<dbReference type="PANTHER" id="PTHR45641:SF19">
    <property type="entry name" value="NEPHROCYSTIN-3"/>
    <property type="match status" value="1"/>
</dbReference>
<comment type="caution">
    <text evidence="5">The sequence shown here is derived from an EMBL/GenBank/DDBJ whole genome shotgun (WGS) entry which is preliminary data.</text>
</comment>
<sequence>MRKLRVKQALILLSVLLIAGLWVLQPELIVGQQTPPASTAQSEELAEAERLYQQVEQLYSKGRYIEAIPLANRVIDILKKERESKITDVSSVISTLALLYKSIGRYSDAEPLYLQALEMMKRSQGDEHPYVVIAKSNLAALYQEQGRYSDAEPLYLQALDIIKRLQIKGHPDLLITDVINTFSNLATLYKIQGRYKDAESRYLDAVEMTKPLMTNKKYTDDISVLFNNLADLYQDRECYKDAESLYLQALNMQKKLWGEYHPLVATIIENLASLYESQGLNQDTEARYLEALKIRKTFLPKNHIAIATTLNNLAGFYQSQKRYDEAEALYSQSLEMMNFILGKTHPHLGTILINFANFYWEKGNINKAISLRQEGLQIQEDNLVYNLATGFERQKRDYIGTNIFGTTNASISLHLNSAHHNPDAARLALTTIFQRKGRILDVLTNSLQILRQHVQDSKTQELLTELSDTYSQLAAYVYQQLEKPPLEEDRKQLNDKAKQLEDKLSRRSSEFRQLSQSFTLSLESIQKLIPLDAVLIELVRYEPFNPKAAEKKRFGKPHYAAYVLASSGEPQAIDLGEAKEIAQTLEIFRESLRDSSTSIEQVKHSARDLDKLIMQPVRKLLGNKRQILVCPDGALNLIPFDALVDENNHYLVENYSFTYLTSGRDLLRLQKQFPSQQPPVIIADPKFAGKPANIRSIDLSQRNFPPLPGTAKEAEAIAPLFGGIKPLTGDLATVEAIKQVRRPRILHIATHGFFETAPKAEQNQNTFDDNPMLLSGLVLTGVKQKLNQKDGILTALETSILNLMGTKLVVLSACDTGLGRISAGEGIYGLRRALVIAGSESQVISLWKVNDVATKRLMVSYYQRVLGKEGRSKALQQIQLEMLRSKQYQHPYYWAAFIPSGDWRPMER</sequence>
<dbReference type="PANTHER" id="PTHR45641">
    <property type="entry name" value="TETRATRICOPEPTIDE REPEAT PROTEIN (AFU_ORTHOLOGUE AFUA_6G03870)"/>
    <property type="match status" value="1"/>
</dbReference>
<dbReference type="RefSeq" id="WP_208345431.1">
    <property type="nucleotide sequence ID" value="NZ_CAWQFN010000668.1"/>
</dbReference>
<feature type="domain" description="CHAT" evidence="4">
    <location>
        <begin position="605"/>
        <end position="902"/>
    </location>
</feature>
<evidence type="ECO:0000313" key="5">
    <source>
        <dbReference type="EMBL" id="MDR9898974.1"/>
    </source>
</evidence>
<evidence type="ECO:0000259" key="4">
    <source>
        <dbReference type="Pfam" id="PF12770"/>
    </source>
</evidence>
<gene>
    <name evidence="5" type="ORF">G7B40_031105</name>
</gene>
<dbReference type="SMART" id="SM00028">
    <property type="entry name" value="TPR"/>
    <property type="match status" value="8"/>
</dbReference>